<dbReference type="OrthoDB" id="16120at2759"/>
<dbReference type="SMART" id="SM00367">
    <property type="entry name" value="LRR_CC"/>
    <property type="match status" value="4"/>
</dbReference>
<accession>A0A8S3QJ84</accession>
<keyword evidence="2" id="KW-1185">Reference proteome</keyword>
<name>A0A8S3QJ84_MYTED</name>
<proteinExistence type="predicted"/>
<dbReference type="InterPro" id="IPR006553">
    <property type="entry name" value="Leu-rich_rpt_Cys-con_subtyp"/>
</dbReference>
<comment type="caution">
    <text evidence="1">The sequence shown here is derived from an EMBL/GenBank/DDBJ whole genome shotgun (WGS) entry which is preliminary data.</text>
</comment>
<dbReference type="PANTHER" id="PTHR13318">
    <property type="entry name" value="PARTNER OF PAIRED, ISOFORM B-RELATED"/>
    <property type="match status" value="1"/>
</dbReference>
<dbReference type="Proteomes" id="UP000683360">
    <property type="component" value="Unassembled WGS sequence"/>
</dbReference>
<dbReference type="AlphaFoldDB" id="A0A8S3QJ84"/>
<sequence length="660" mass="75389">MLEHIEPEDHQLPNVKNLERMANRVREELRPDEPQDLTFVVSAWKAIRQEFPTSTIKGCAFHFGQAVWRKTQKLGLKTTYTSRGAEYRYIRSLMALPFLPAADIQPAFDKLSPRATSPELQQLVGTQESTLTSGKANAAFYILVPALHREAKLVSLTVRLVSEEQVLRNQRTRYKELEGRLHQLWDQYTEGDITASRLLRDCGNIYASELIQYVLDVLVKEKLLKTKYLQLLISSRLLELNLSKAPNQVYPCSDSIVNCIGDRCHKLTKLNLSFCNNVSSRALENVVTQLLSLQILILKRTKCDDRVLMAISQYSCHLRHLDISSCKISQRGLNSLCSDDSPLPCPKLQTLRIRDCEDCKPPITIDCVTSLLLQRTKTFDLDYEKIHLVLSRIHKLNNSPPIITSNLQYSRIQCLDFGTEDIFTTDIELICKYCPNITMAALNPVAHDDQVLLLMTLKHLRHLEIVSDTHDGVTLSFEGSISPLLCSVGLYLQVLSIIELTDVCLYTIGKYCPHLKNLNLMVSTLQDNKSHFPDNTTSYTELQKFKCIIIGENDMLPEDSLSVILKNSKDLRSLLLTNIQFLTNEELGRYINHNALPNLEELELTNCNHIEGSLFYNFLTISQCLTSLKLDACHQVTRAEFFELLQYSEEYLPQLQVHWT</sequence>
<dbReference type="Gene3D" id="3.80.10.10">
    <property type="entry name" value="Ribonuclease Inhibitor"/>
    <property type="match status" value="1"/>
</dbReference>
<dbReference type="GO" id="GO:0019005">
    <property type="term" value="C:SCF ubiquitin ligase complex"/>
    <property type="evidence" value="ECO:0007669"/>
    <property type="project" value="TreeGrafter"/>
</dbReference>
<dbReference type="SUPFAM" id="SSF52047">
    <property type="entry name" value="RNI-like"/>
    <property type="match status" value="2"/>
</dbReference>
<protein>
    <submittedName>
        <fullName evidence="1">Uncharacterized protein</fullName>
    </submittedName>
</protein>
<dbReference type="InterPro" id="IPR032675">
    <property type="entry name" value="LRR_dom_sf"/>
</dbReference>
<evidence type="ECO:0000313" key="1">
    <source>
        <dbReference type="EMBL" id="CAG2196424.1"/>
    </source>
</evidence>
<reference evidence="1" key="1">
    <citation type="submission" date="2021-03" db="EMBL/GenBank/DDBJ databases">
        <authorList>
            <person name="Bekaert M."/>
        </authorList>
    </citation>
    <scope>NUCLEOTIDE SEQUENCE</scope>
</reference>
<evidence type="ECO:0000313" key="2">
    <source>
        <dbReference type="Proteomes" id="UP000683360"/>
    </source>
</evidence>
<gene>
    <name evidence="1" type="ORF">MEDL_11345</name>
</gene>
<organism evidence="1 2">
    <name type="scientific">Mytilus edulis</name>
    <name type="common">Blue mussel</name>
    <dbReference type="NCBI Taxonomy" id="6550"/>
    <lineage>
        <taxon>Eukaryota</taxon>
        <taxon>Metazoa</taxon>
        <taxon>Spiralia</taxon>
        <taxon>Lophotrochozoa</taxon>
        <taxon>Mollusca</taxon>
        <taxon>Bivalvia</taxon>
        <taxon>Autobranchia</taxon>
        <taxon>Pteriomorphia</taxon>
        <taxon>Mytilida</taxon>
        <taxon>Mytiloidea</taxon>
        <taxon>Mytilidae</taxon>
        <taxon>Mytilinae</taxon>
        <taxon>Mytilus</taxon>
    </lineage>
</organism>
<dbReference type="GO" id="GO:0031146">
    <property type="term" value="P:SCF-dependent proteasomal ubiquitin-dependent protein catabolic process"/>
    <property type="evidence" value="ECO:0007669"/>
    <property type="project" value="TreeGrafter"/>
</dbReference>
<dbReference type="EMBL" id="CAJPWZ010000558">
    <property type="protein sequence ID" value="CAG2196424.1"/>
    <property type="molecule type" value="Genomic_DNA"/>
</dbReference>